<reference evidence="4" key="4">
    <citation type="submission" date="2021-05" db="UniProtKB">
        <authorList>
            <consortium name="EnsemblPlants"/>
        </authorList>
    </citation>
    <scope>IDENTIFICATION</scope>
    <source>
        <strain evidence="4">cv. B73</strain>
    </source>
</reference>
<organism evidence="3">
    <name type="scientific">Zea mays</name>
    <name type="common">Maize</name>
    <dbReference type="NCBI Taxonomy" id="4577"/>
    <lineage>
        <taxon>Eukaryota</taxon>
        <taxon>Viridiplantae</taxon>
        <taxon>Streptophyta</taxon>
        <taxon>Embryophyta</taxon>
        <taxon>Tracheophyta</taxon>
        <taxon>Spermatophyta</taxon>
        <taxon>Magnoliopsida</taxon>
        <taxon>Liliopsida</taxon>
        <taxon>Poales</taxon>
        <taxon>Poaceae</taxon>
        <taxon>PACMAD clade</taxon>
        <taxon>Panicoideae</taxon>
        <taxon>Andropogonodae</taxon>
        <taxon>Andropogoneae</taxon>
        <taxon>Tripsacinae</taxon>
        <taxon>Zea</taxon>
    </lineage>
</organism>
<dbReference type="PROSITE" id="PS50846">
    <property type="entry name" value="HMA_2"/>
    <property type="match status" value="1"/>
</dbReference>
<dbReference type="eggNOG" id="KOG1603">
    <property type="taxonomic scope" value="Eukaryota"/>
</dbReference>
<reference evidence="4" key="3">
    <citation type="submission" date="2019-07" db="EMBL/GenBank/DDBJ databases">
        <authorList>
            <person name="Seetharam A."/>
            <person name="Woodhouse M."/>
            <person name="Cannon E."/>
        </authorList>
    </citation>
    <scope>NUCLEOTIDE SEQUENCE [LARGE SCALE GENOMIC DNA]</scope>
    <source>
        <strain evidence="4">cv. B73</strain>
    </source>
</reference>
<dbReference type="PaxDb" id="4577-GRMZM2G036368_P01"/>
<dbReference type="InterPro" id="IPR036163">
    <property type="entry name" value="HMA_dom_sf"/>
</dbReference>
<name>A0A1D6HKL9_MAIZE</name>
<reference evidence="3" key="2">
    <citation type="submission" date="2015-12" db="EMBL/GenBank/DDBJ databases">
        <title>Update maize B73 reference genome by single molecule sequencing technologies.</title>
        <authorList>
            <consortium name="Maize Genome Sequencing Project"/>
            <person name="Ware D."/>
        </authorList>
    </citation>
    <scope>NUCLEOTIDE SEQUENCE</scope>
    <source>
        <tissue evidence="3">Seedling</tissue>
    </source>
</reference>
<accession>A0A1D6HKL9</accession>
<dbReference type="EMBL" id="CM000781">
    <property type="protein sequence ID" value="AQK74972.1"/>
    <property type="molecule type" value="Genomic_DNA"/>
</dbReference>
<dbReference type="Gene3D" id="3.30.70.100">
    <property type="match status" value="1"/>
</dbReference>
<keyword evidence="5" id="KW-1185">Reference proteome</keyword>
<dbReference type="Proteomes" id="UP000007305">
    <property type="component" value="Chromosome 5"/>
</dbReference>
<sequence length="185" mass="20430">MGGAMRQLLRFLGASNGRPREKKTKRTTLRRRLLVPTVELRVRMDCERCEREVKKALSGIRGVEHVEVNRPQQKVTVTGEVDPVAVLRRAQSTWKKAEPWRGPGHDQDTAGYYATPAAAALYGVGPAQLQAHDGRWADPAAYYYCRYPYPYPAPGLSSAEAAVVVGAEQISSLFSDDNPNACSVM</sequence>
<dbReference type="OrthoDB" id="666972at2759"/>
<reference evidence="5" key="1">
    <citation type="journal article" date="2009" name="Science">
        <title>The B73 maize genome: complexity, diversity, and dynamics.</title>
        <authorList>
            <person name="Schnable P.S."/>
            <person name="Ware D."/>
            <person name="Fulton R.S."/>
            <person name="Stein J.C."/>
            <person name="Wei F."/>
            <person name="Pasternak S."/>
            <person name="Liang C."/>
            <person name="Zhang J."/>
            <person name="Fulton L."/>
            <person name="Graves T.A."/>
            <person name="Minx P."/>
            <person name="Reily A.D."/>
            <person name="Courtney L."/>
            <person name="Kruchowski S.S."/>
            <person name="Tomlinson C."/>
            <person name="Strong C."/>
            <person name="Delehaunty K."/>
            <person name="Fronick C."/>
            <person name="Courtney B."/>
            <person name="Rock S.M."/>
            <person name="Belter E."/>
            <person name="Du F."/>
            <person name="Kim K."/>
            <person name="Abbott R.M."/>
            <person name="Cotton M."/>
            <person name="Levy A."/>
            <person name="Marchetto P."/>
            <person name="Ochoa K."/>
            <person name="Jackson S.M."/>
            <person name="Gillam B."/>
            <person name="Chen W."/>
            <person name="Yan L."/>
            <person name="Higginbotham J."/>
            <person name="Cardenas M."/>
            <person name="Waligorski J."/>
            <person name="Applebaum E."/>
            <person name="Phelps L."/>
            <person name="Falcone J."/>
            <person name="Kanchi K."/>
            <person name="Thane T."/>
            <person name="Scimone A."/>
            <person name="Thane N."/>
            <person name="Henke J."/>
            <person name="Wang T."/>
            <person name="Ruppert J."/>
            <person name="Shah N."/>
            <person name="Rotter K."/>
            <person name="Hodges J."/>
            <person name="Ingenthron E."/>
            <person name="Cordes M."/>
            <person name="Kohlberg S."/>
            <person name="Sgro J."/>
            <person name="Delgado B."/>
            <person name="Mead K."/>
            <person name="Chinwalla A."/>
            <person name="Leonard S."/>
            <person name="Crouse K."/>
            <person name="Collura K."/>
            <person name="Kudrna D."/>
            <person name="Currie J."/>
            <person name="He R."/>
            <person name="Angelova A."/>
            <person name="Rajasekar S."/>
            <person name="Mueller T."/>
            <person name="Lomeli R."/>
            <person name="Scara G."/>
            <person name="Ko A."/>
            <person name="Delaney K."/>
            <person name="Wissotski M."/>
            <person name="Lopez G."/>
            <person name="Campos D."/>
            <person name="Braidotti M."/>
            <person name="Ashley E."/>
            <person name="Golser W."/>
            <person name="Kim H."/>
            <person name="Lee S."/>
            <person name="Lin J."/>
            <person name="Dujmic Z."/>
            <person name="Kim W."/>
            <person name="Talag J."/>
            <person name="Zuccolo A."/>
            <person name="Fan C."/>
            <person name="Sebastian A."/>
            <person name="Kramer M."/>
            <person name="Spiegel L."/>
            <person name="Nascimento L."/>
            <person name="Zutavern T."/>
            <person name="Miller B."/>
            <person name="Ambroise C."/>
            <person name="Muller S."/>
            <person name="Spooner W."/>
            <person name="Narechania A."/>
            <person name="Ren L."/>
            <person name="Wei S."/>
            <person name="Kumari S."/>
            <person name="Faga B."/>
            <person name="Levy M.J."/>
            <person name="McMahan L."/>
            <person name="Van Buren P."/>
            <person name="Vaughn M.W."/>
            <person name="Ying K."/>
            <person name="Yeh C.-T."/>
            <person name="Emrich S.J."/>
            <person name="Jia Y."/>
            <person name="Kalyanaraman A."/>
            <person name="Hsia A.-P."/>
            <person name="Barbazuk W.B."/>
            <person name="Baucom R.S."/>
            <person name="Brutnell T.P."/>
            <person name="Carpita N.C."/>
            <person name="Chaparro C."/>
            <person name="Chia J.-M."/>
            <person name="Deragon J.-M."/>
            <person name="Estill J.C."/>
            <person name="Fu Y."/>
            <person name="Jeddeloh J.A."/>
            <person name="Han Y."/>
            <person name="Lee H."/>
            <person name="Li P."/>
            <person name="Lisch D.R."/>
            <person name="Liu S."/>
            <person name="Liu Z."/>
            <person name="Nagel D.H."/>
            <person name="McCann M.C."/>
            <person name="SanMiguel P."/>
            <person name="Myers A.M."/>
            <person name="Nettleton D."/>
            <person name="Nguyen J."/>
            <person name="Penning B.W."/>
            <person name="Ponnala L."/>
            <person name="Schneider K.L."/>
            <person name="Schwartz D.C."/>
            <person name="Sharma A."/>
            <person name="Soderlund C."/>
            <person name="Springer N.M."/>
            <person name="Sun Q."/>
            <person name="Wang H."/>
            <person name="Waterman M."/>
            <person name="Westerman R."/>
            <person name="Wolfgruber T.K."/>
            <person name="Yang L."/>
            <person name="Yu Y."/>
            <person name="Zhang L."/>
            <person name="Zhou S."/>
            <person name="Zhu Q."/>
            <person name="Bennetzen J.L."/>
            <person name="Dawe R.K."/>
            <person name="Jiang J."/>
            <person name="Jiang N."/>
            <person name="Presting G.G."/>
            <person name="Wessler S.R."/>
            <person name="Aluru S."/>
            <person name="Martienssen R.A."/>
            <person name="Clifton S.W."/>
            <person name="McCombie W.R."/>
            <person name="Wing R.A."/>
            <person name="Wilson R.K."/>
        </authorList>
    </citation>
    <scope>NUCLEOTIDE SEQUENCE [LARGE SCALE GENOMIC DNA]</scope>
    <source>
        <strain evidence="5">cv. B73</strain>
    </source>
</reference>
<dbReference type="RefSeq" id="NP_001148547.2">
    <property type="nucleotide sequence ID" value="NM_001155075.2"/>
</dbReference>
<dbReference type="CDD" id="cd00371">
    <property type="entry name" value="HMA"/>
    <property type="match status" value="1"/>
</dbReference>
<dbReference type="PANTHER" id="PTHR22814:SF145">
    <property type="entry name" value="COPPER ION BINDING PROTEIN"/>
    <property type="match status" value="1"/>
</dbReference>
<dbReference type="PANTHER" id="PTHR22814">
    <property type="entry name" value="COPPER TRANSPORT PROTEIN ATOX1-RELATED"/>
    <property type="match status" value="1"/>
</dbReference>
<dbReference type="Pfam" id="PF00403">
    <property type="entry name" value="HMA"/>
    <property type="match status" value="1"/>
</dbReference>
<dbReference type="GO" id="GO:0046872">
    <property type="term" value="F:metal ion binding"/>
    <property type="evidence" value="ECO:0007669"/>
    <property type="project" value="UniProtKB-KW"/>
</dbReference>
<dbReference type="Gramene" id="Zm00001eb255100_T001">
    <property type="protein sequence ID" value="Zm00001eb255100_P001"/>
    <property type="gene ID" value="Zm00001eb255100"/>
</dbReference>
<dbReference type="AlphaFoldDB" id="A0A1D6HKL9"/>
<protein>
    <submittedName>
        <fullName evidence="3">Copper ion binding protein</fullName>
    </submittedName>
</protein>
<keyword evidence="1" id="KW-0479">Metal-binding</keyword>
<feature type="domain" description="HMA" evidence="2">
    <location>
        <begin position="35"/>
        <end position="98"/>
    </location>
</feature>
<evidence type="ECO:0000313" key="3">
    <source>
        <dbReference type="EMBL" id="AQK74972.1"/>
    </source>
</evidence>
<evidence type="ECO:0000256" key="1">
    <source>
        <dbReference type="ARBA" id="ARBA00022723"/>
    </source>
</evidence>
<proteinExistence type="predicted"/>
<evidence type="ECO:0000313" key="4">
    <source>
        <dbReference type="EnsemblPlants" id="Zm00001eb255100_P001"/>
    </source>
</evidence>
<evidence type="ECO:0000313" key="5">
    <source>
        <dbReference type="Proteomes" id="UP000007305"/>
    </source>
</evidence>
<gene>
    <name evidence="4" type="primary">LOC100282163</name>
    <name evidence="3" type="ORF">ZEAMMB73_Zm00001d018075</name>
</gene>
<dbReference type="EnsemblPlants" id="Zm00001eb255100_T001">
    <property type="protein sequence ID" value="Zm00001eb255100_P001"/>
    <property type="gene ID" value="Zm00001eb255100"/>
</dbReference>
<dbReference type="SMR" id="A0A1D6HKL9"/>
<evidence type="ECO:0000259" key="2">
    <source>
        <dbReference type="PROSITE" id="PS50846"/>
    </source>
</evidence>
<dbReference type="ExpressionAtlas" id="A0A1D6HKL9">
    <property type="expression patterns" value="baseline and differential"/>
</dbReference>
<dbReference type="SUPFAM" id="SSF55008">
    <property type="entry name" value="HMA, heavy metal-associated domain"/>
    <property type="match status" value="1"/>
</dbReference>
<dbReference type="OMA" id="NPAGYYH"/>
<dbReference type="InterPro" id="IPR006121">
    <property type="entry name" value="HMA_dom"/>
</dbReference>
<dbReference type="GeneID" id="100282163"/>